<sequence length="319" mass="34779">MKQELPIAELEQSAGDSTRMKPEEGFTLVRRRRLILEEESEEEFYVQEVPSPSPPIQPDVEIPVAGVKARGRLATVSAISRSRAARGKRSKLKGDHSHGSLRMTVRSASQHKLRTLAAKGTSIEAAKGQGRVTGKKGRGGETLAPVVEGSEGDGEGKEAATLASSPRAPPAEEKIPVVVGLEDPDSEEETHPFELRRRHPQETKKLQRLAQSTRVSQVVQAFESGLAMADLEPKPNLGKPKPIGGTTGQELETLVEETNAFDEYGSNLSDPKVGVRKRQIEAMEGDMAESPTPKRQFIEDAAEVESVEEASREWPQPDK</sequence>
<reference evidence="2 3" key="1">
    <citation type="submission" date="2024-04" db="EMBL/GenBank/DDBJ databases">
        <authorList>
            <person name="Fracassetti M."/>
        </authorList>
    </citation>
    <scope>NUCLEOTIDE SEQUENCE [LARGE SCALE GENOMIC DNA]</scope>
</reference>
<dbReference type="Proteomes" id="UP001497516">
    <property type="component" value="Chromosome 2"/>
</dbReference>
<name>A0AAV2D8X6_9ROSI</name>
<evidence type="ECO:0000256" key="1">
    <source>
        <dbReference type="SAM" id="MobiDB-lite"/>
    </source>
</evidence>
<feature type="region of interest" description="Disordered" evidence="1">
    <location>
        <begin position="80"/>
        <end position="203"/>
    </location>
</feature>
<proteinExistence type="predicted"/>
<protein>
    <submittedName>
        <fullName evidence="2">Uncharacterized protein</fullName>
    </submittedName>
</protein>
<dbReference type="EMBL" id="OZ034815">
    <property type="protein sequence ID" value="CAL1370239.1"/>
    <property type="molecule type" value="Genomic_DNA"/>
</dbReference>
<keyword evidence="3" id="KW-1185">Reference proteome</keyword>
<accession>A0AAV2D8X6</accession>
<feature type="compositionally biased region" description="Basic and acidic residues" evidence="1">
    <location>
        <begin position="189"/>
        <end position="203"/>
    </location>
</feature>
<feature type="region of interest" description="Disordered" evidence="1">
    <location>
        <begin position="1"/>
        <end position="23"/>
    </location>
</feature>
<evidence type="ECO:0000313" key="3">
    <source>
        <dbReference type="Proteomes" id="UP001497516"/>
    </source>
</evidence>
<dbReference type="AlphaFoldDB" id="A0AAV2D8X6"/>
<organism evidence="2 3">
    <name type="scientific">Linum trigynum</name>
    <dbReference type="NCBI Taxonomy" id="586398"/>
    <lineage>
        <taxon>Eukaryota</taxon>
        <taxon>Viridiplantae</taxon>
        <taxon>Streptophyta</taxon>
        <taxon>Embryophyta</taxon>
        <taxon>Tracheophyta</taxon>
        <taxon>Spermatophyta</taxon>
        <taxon>Magnoliopsida</taxon>
        <taxon>eudicotyledons</taxon>
        <taxon>Gunneridae</taxon>
        <taxon>Pentapetalae</taxon>
        <taxon>rosids</taxon>
        <taxon>fabids</taxon>
        <taxon>Malpighiales</taxon>
        <taxon>Linaceae</taxon>
        <taxon>Linum</taxon>
    </lineage>
</organism>
<gene>
    <name evidence="2" type="ORF">LTRI10_LOCUS12424</name>
</gene>
<evidence type="ECO:0000313" key="2">
    <source>
        <dbReference type="EMBL" id="CAL1370239.1"/>
    </source>
</evidence>